<feature type="compositionally biased region" description="Polar residues" evidence="5">
    <location>
        <begin position="12"/>
        <end position="33"/>
    </location>
</feature>
<keyword evidence="9" id="KW-1185">Reference proteome</keyword>
<feature type="transmembrane region" description="Helical" evidence="6">
    <location>
        <begin position="257"/>
        <end position="276"/>
    </location>
</feature>
<evidence type="ECO:0000256" key="1">
    <source>
        <dbReference type="ARBA" id="ARBA00004141"/>
    </source>
</evidence>
<evidence type="ECO:0000256" key="4">
    <source>
        <dbReference type="ARBA" id="ARBA00023136"/>
    </source>
</evidence>
<keyword evidence="3 6" id="KW-1133">Transmembrane helix</keyword>
<comment type="subcellular location">
    <subcellularLocation>
        <location evidence="1">Membrane</location>
        <topology evidence="1">Multi-pass membrane protein</topology>
    </subcellularLocation>
</comment>
<keyword evidence="2 6" id="KW-0812">Transmembrane</keyword>
<evidence type="ECO:0000259" key="7">
    <source>
        <dbReference type="PROSITE" id="PS50850"/>
    </source>
</evidence>
<feature type="transmembrane region" description="Helical" evidence="6">
    <location>
        <begin position="97"/>
        <end position="115"/>
    </location>
</feature>
<dbReference type="PANTHER" id="PTHR42718:SF1">
    <property type="entry name" value="LOW AFFINITY AMMONIUM TRANSPORTER"/>
    <property type="match status" value="1"/>
</dbReference>
<feature type="transmembrane region" description="Helical" evidence="6">
    <location>
        <begin position="127"/>
        <end position="148"/>
    </location>
</feature>
<dbReference type="InterPro" id="IPR011701">
    <property type="entry name" value="MFS"/>
</dbReference>
<feature type="transmembrane region" description="Helical" evidence="6">
    <location>
        <begin position="217"/>
        <end position="237"/>
    </location>
</feature>
<evidence type="ECO:0000313" key="8">
    <source>
        <dbReference type="EMBL" id="ORY19177.1"/>
    </source>
</evidence>
<dbReference type="Gene3D" id="1.20.1250.20">
    <property type="entry name" value="MFS general substrate transporter like domains"/>
    <property type="match status" value="2"/>
</dbReference>
<dbReference type="CDD" id="cd17476">
    <property type="entry name" value="MFS_Amf1_MDR_like"/>
    <property type="match status" value="1"/>
</dbReference>
<dbReference type="Proteomes" id="UP000193144">
    <property type="component" value="Unassembled WGS sequence"/>
</dbReference>
<dbReference type="Pfam" id="PF07690">
    <property type="entry name" value="MFS_1"/>
    <property type="match status" value="1"/>
</dbReference>
<dbReference type="PROSITE" id="PS50850">
    <property type="entry name" value="MFS"/>
    <property type="match status" value="1"/>
</dbReference>
<dbReference type="PANTHER" id="PTHR42718">
    <property type="entry name" value="MAJOR FACILITATOR SUPERFAMILY MULTIDRUG TRANSPORTER MFSC"/>
    <property type="match status" value="1"/>
</dbReference>
<dbReference type="InterPro" id="IPR036259">
    <property type="entry name" value="MFS_trans_sf"/>
</dbReference>
<accession>A0A1Y2AA25</accession>
<feature type="transmembrane region" description="Helical" evidence="6">
    <location>
        <begin position="415"/>
        <end position="441"/>
    </location>
</feature>
<gene>
    <name evidence="8" type="ORF">BCR34DRAFT_503531</name>
</gene>
<name>A0A1Y2AA25_9PLEO</name>
<sequence>MNRPKEDIEEQPTPSISDTSSQSPNKHGQSVSLENEDDLTRTKSAISIAETLSLYHEFGFVAIICMAQLMTQAGLGQCLSILHVIGDSFGLSNPGELSWLIAGYSLTVGTFILVAGRLGDLFGYKKMIIVGFSWFSLWSMVAGLSVYSNHVLFIFARVLQGIGPAILLPNSLGILGATYHPGPRKDMVFAFFGATAPVGSVFGSVFGGLFALTWWPWAFFSFALALVVCAVLGVVFIPNPPPKPLAKEPLRQKLRDLDIFGGLSGITALVLINFAWNQAPIVGWQRAYVFVTLMIGALLIPVFFYIELRVAPNPLIPFNALTTDVAFVLACVACGWACFGIWIYYIWQFFQVLRLGSPLLASAWISPVAISGVGAAVATGYLLSRIKPAWVMAMALTMFTVGAIIIATAPVDQSYWVQAFVCTVIMPWGMDMSFPAATVILSNTVAKKHQGIAASLVNTVVNYSISLALGFAGTIEVNVNNGGTTPEDGLIGFRSAWYLAIGLSGLGMVISIAFVLKSYRGDRRKTSGS</sequence>
<feature type="domain" description="Major facilitator superfamily (MFS) profile" evidence="7">
    <location>
        <begin position="60"/>
        <end position="519"/>
    </location>
</feature>
<dbReference type="EMBL" id="MCFA01000003">
    <property type="protein sequence ID" value="ORY19177.1"/>
    <property type="molecule type" value="Genomic_DNA"/>
</dbReference>
<organism evidence="8 9">
    <name type="scientific">Clohesyomyces aquaticus</name>
    <dbReference type="NCBI Taxonomy" id="1231657"/>
    <lineage>
        <taxon>Eukaryota</taxon>
        <taxon>Fungi</taxon>
        <taxon>Dikarya</taxon>
        <taxon>Ascomycota</taxon>
        <taxon>Pezizomycotina</taxon>
        <taxon>Dothideomycetes</taxon>
        <taxon>Pleosporomycetidae</taxon>
        <taxon>Pleosporales</taxon>
        <taxon>Lindgomycetaceae</taxon>
        <taxon>Clohesyomyces</taxon>
    </lineage>
</organism>
<evidence type="ECO:0000256" key="3">
    <source>
        <dbReference type="ARBA" id="ARBA00022989"/>
    </source>
</evidence>
<feature type="transmembrane region" description="Helical" evidence="6">
    <location>
        <begin position="326"/>
        <end position="347"/>
    </location>
</feature>
<feature type="transmembrane region" description="Helical" evidence="6">
    <location>
        <begin position="495"/>
        <end position="516"/>
    </location>
</feature>
<protein>
    <submittedName>
        <fullName evidence="8">Major facilitator superfamily-domain-containing protein</fullName>
    </submittedName>
</protein>
<evidence type="ECO:0000256" key="5">
    <source>
        <dbReference type="SAM" id="MobiDB-lite"/>
    </source>
</evidence>
<reference evidence="8 9" key="1">
    <citation type="submission" date="2016-07" db="EMBL/GenBank/DDBJ databases">
        <title>Pervasive Adenine N6-methylation of Active Genes in Fungi.</title>
        <authorList>
            <consortium name="DOE Joint Genome Institute"/>
            <person name="Mondo S.J."/>
            <person name="Dannebaum R.O."/>
            <person name="Kuo R.C."/>
            <person name="Labutti K."/>
            <person name="Haridas S."/>
            <person name="Kuo A."/>
            <person name="Salamov A."/>
            <person name="Ahrendt S.R."/>
            <person name="Lipzen A."/>
            <person name="Sullivan W."/>
            <person name="Andreopoulos W.B."/>
            <person name="Clum A."/>
            <person name="Lindquist E."/>
            <person name="Daum C."/>
            <person name="Ramamoorthy G.K."/>
            <person name="Gryganskyi A."/>
            <person name="Culley D."/>
            <person name="Magnuson J.K."/>
            <person name="James T.Y."/>
            <person name="O'Malley M.A."/>
            <person name="Stajich J.E."/>
            <person name="Spatafora J.W."/>
            <person name="Visel A."/>
            <person name="Grigoriev I.V."/>
        </authorList>
    </citation>
    <scope>NUCLEOTIDE SEQUENCE [LARGE SCALE GENOMIC DNA]</scope>
    <source>
        <strain evidence="8 9">CBS 115471</strain>
    </source>
</reference>
<evidence type="ECO:0000313" key="9">
    <source>
        <dbReference type="Proteomes" id="UP000193144"/>
    </source>
</evidence>
<keyword evidence="4 6" id="KW-0472">Membrane</keyword>
<feature type="transmembrane region" description="Helical" evidence="6">
    <location>
        <begin position="390"/>
        <end position="409"/>
    </location>
</feature>
<dbReference type="InterPro" id="IPR020846">
    <property type="entry name" value="MFS_dom"/>
</dbReference>
<dbReference type="SUPFAM" id="SSF103473">
    <property type="entry name" value="MFS general substrate transporter"/>
    <property type="match status" value="1"/>
</dbReference>
<evidence type="ECO:0000256" key="6">
    <source>
        <dbReference type="SAM" id="Phobius"/>
    </source>
</evidence>
<feature type="transmembrane region" description="Helical" evidence="6">
    <location>
        <begin position="359"/>
        <end position="383"/>
    </location>
</feature>
<feature type="transmembrane region" description="Helical" evidence="6">
    <location>
        <begin position="453"/>
        <end position="475"/>
    </location>
</feature>
<dbReference type="OrthoDB" id="2428527at2759"/>
<dbReference type="GO" id="GO:0022857">
    <property type="term" value="F:transmembrane transporter activity"/>
    <property type="evidence" value="ECO:0007669"/>
    <property type="project" value="InterPro"/>
</dbReference>
<evidence type="ECO:0000256" key="2">
    <source>
        <dbReference type="ARBA" id="ARBA00022692"/>
    </source>
</evidence>
<dbReference type="AlphaFoldDB" id="A0A1Y2AA25"/>
<feature type="region of interest" description="Disordered" evidence="5">
    <location>
        <begin position="1"/>
        <end position="37"/>
    </location>
</feature>
<comment type="caution">
    <text evidence="8">The sequence shown here is derived from an EMBL/GenBank/DDBJ whole genome shotgun (WGS) entry which is preliminary data.</text>
</comment>
<dbReference type="GO" id="GO:0016020">
    <property type="term" value="C:membrane"/>
    <property type="evidence" value="ECO:0007669"/>
    <property type="project" value="UniProtKB-SubCell"/>
</dbReference>
<feature type="transmembrane region" description="Helical" evidence="6">
    <location>
        <begin position="58"/>
        <end position="85"/>
    </location>
</feature>
<proteinExistence type="predicted"/>
<feature type="transmembrane region" description="Helical" evidence="6">
    <location>
        <begin position="187"/>
        <end position="211"/>
    </location>
</feature>
<feature type="transmembrane region" description="Helical" evidence="6">
    <location>
        <begin position="154"/>
        <end position="175"/>
    </location>
</feature>
<feature type="transmembrane region" description="Helical" evidence="6">
    <location>
        <begin position="288"/>
        <end position="306"/>
    </location>
</feature>